<protein>
    <submittedName>
        <fullName evidence="3">DUF1794 family protein</fullName>
    </submittedName>
</protein>
<dbReference type="RefSeq" id="XP_004356174.1">
    <property type="nucleotide sequence ID" value="XM_004356121.1"/>
</dbReference>
<sequence>MSFYIQSCDIKLHLPIYDDNELGNQLETCFRNLTSNLYLYYSHFDKSNATTSTTDHQRLGQLPHDFIDKLRDYVHNHLVKLSQTRIIGFIKHLLSNLEDTVIGVFAQIFDINQYTTLYQKQRLDSGIVYTDNGNRGGNTLLDIPQLVYWFTFNTSILELLKSISLLDFNDNESIKSLNTYLYHYMTSLLSLNNQIINLKKKKHIKKINGGSNNRKENITTIEGFHSFVKSLDRLCVVENNSSQGLSFWRLFTVCLNESNIIKQSPQTISIEEQNIFIMKCFKYFTIREAESPSSIQSIANRNELIVSNRSDQLTSSNDSNTSTKNYHWSILFKLVEKYMESILSNSDREKGLQKLKDDWNMIDRVKKHLAFIENYTFKLLSLWNCPSSQQEFYLDIFNFIFDITYVAPLEKSLPLQHILEYININYNYHFNDTSFNNSSFDFIFSENSMEIDEPITINDQNINNNNNNQNNNNNNNIFEKKDYIFQWIKILLKYFEIIKPSQEQTITLSSSILNRIKEDLKVEKISQSAQQLLMKKPGHLLDHYVKPLKVLSDEGFQLYSWTLTTISIILSKPSGSSFEEERNLTKSFIKLCCLLKFDNLGLEKNNIKHIINCLVFIISFNLKDNLYHYNHMNENDKIVRLVRNFKERVWDRLRLVDSLKYNNYMDKIELTDYILDKFATLVENQKNNCVCPDPWFPIRVAINQFILGEHFVGPHYKNLPRFTKSITMSVLEYLKSDQRANQNNTIMKRVTESIISLANHIIPKCHVYLKGNQDDSSHSIMMDALVDCYQILYTQSHGLEFKFDYQPFDNHWDAMKKNELKQPNYLIFKISLHCFNRMLKVDNQFLSTKLNSCINLFFLILVDPIYGDEHRDYISSLIENQMIKDSPLFKGITKTPSSIYRNQTLQVFLRNLNQLQPTIPIEKILRSFLEFFKSCLINSKDKTYQDLSKSIELIIFECFDHLFYPLEQGKRNLMITTLCTRCSPIFNVGQDNIDRLLDLFGSRAIARKNQSSFANMFCGIVLHSYKDTSPSSPIQLFANRLVSKHYLRYLVLNTCIKRISTENSKATFLFLERLFKQPNDRYDIKFYTQDFFSVSKPIIQFLHDNTWSSITKRASTESMPNVFSLLNAVLKRISNQNQILSQITIKNITYNIPVDQEHVLFFRHFLKQLVKVICHWMERSTGSQFSDPNVYNKKFLAILDYLPNFNGPSIEMLEPIEIDKSTPQIHNPPAYQDYKNIWKKCLRLTKIIYNYYGSFGRFLILDTFNNGGFHSIQSSLNQDMKVIKMVPVKARRVVLLNQHIIFNKVFRNFSRSTMNIHPNIQAFSWILGKWKGTGKGIYPTITSFNYTEELEFSTAGKPFIHYQQKSWNEAGQLLHVENGYLRFPPTGRIELVNAQPTGVSDIYDGSYNSQDKSIELKLTSINRTASAKSPHVTDAIRRFKLTNDNRLEISFDMATTNTPTIQRHLDSLLEKI</sequence>
<evidence type="ECO:0000313" key="4">
    <source>
        <dbReference type="Proteomes" id="UP000007797"/>
    </source>
</evidence>
<dbReference type="InterPro" id="IPR012674">
    <property type="entry name" value="Calycin"/>
</dbReference>
<dbReference type="Proteomes" id="UP000007797">
    <property type="component" value="Unassembled WGS sequence"/>
</dbReference>
<dbReference type="OrthoDB" id="58529at2759"/>
<keyword evidence="4" id="KW-1185">Reference proteome</keyword>
<proteinExistence type="predicted"/>
<evidence type="ECO:0000256" key="1">
    <source>
        <dbReference type="ARBA" id="ARBA00036993"/>
    </source>
</evidence>
<dbReference type="KEGG" id="dfa:DFA_08686"/>
<dbReference type="GeneID" id="14869471"/>
<evidence type="ECO:0000313" key="3">
    <source>
        <dbReference type="EMBL" id="EGG17690.1"/>
    </source>
</evidence>
<accession>F4Q3N2</accession>
<reference evidence="4" key="1">
    <citation type="journal article" date="2011" name="Genome Res.">
        <title>Phylogeny-wide analysis of social amoeba genomes highlights ancient origins for complex intercellular communication.</title>
        <authorList>
            <person name="Heidel A.J."/>
            <person name="Lawal H.M."/>
            <person name="Felder M."/>
            <person name="Schilde C."/>
            <person name="Helps N.R."/>
            <person name="Tunggal B."/>
            <person name="Rivero F."/>
            <person name="John U."/>
            <person name="Schleicher M."/>
            <person name="Eichinger L."/>
            <person name="Platzer M."/>
            <person name="Noegel A.A."/>
            <person name="Schaap P."/>
            <person name="Gloeckner G."/>
        </authorList>
    </citation>
    <scope>NUCLEOTIDE SEQUENCE [LARGE SCALE GENOMIC DNA]</scope>
    <source>
        <strain evidence="4">SH3</strain>
    </source>
</reference>
<dbReference type="EMBL" id="GL883021">
    <property type="protein sequence ID" value="EGG17690.1"/>
    <property type="molecule type" value="Genomic_DNA"/>
</dbReference>
<dbReference type="Gene3D" id="2.40.128.20">
    <property type="match status" value="1"/>
</dbReference>
<dbReference type="PANTHER" id="PTHR15854">
    <property type="entry name" value="THAP4 PROTEIN"/>
    <property type="match status" value="1"/>
</dbReference>
<dbReference type="Pfam" id="PF08768">
    <property type="entry name" value="THAP4_heme-bd"/>
    <property type="match status" value="1"/>
</dbReference>
<dbReference type="PANTHER" id="PTHR15854:SF4">
    <property type="entry name" value="PEROXYNITRITE ISOMERASE THAP4"/>
    <property type="match status" value="1"/>
</dbReference>
<evidence type="ECO:0000259" key="2">
    <source>
        <dbReference type="Pfam" id="PF08768"/>
    </source>
</evidence>
<dbReference type="CDD" id="cd07828">
    <property type="entry name" value="lipocalin_heme-bd-THAP4-like"/>
    <property type="match status" value="1"/>
</dbReference>
<organism evidence="3 4">
    <name type="scientific">Cavenderia fasciculata</name>
    <name type="common">Slime mold</name>
    <name type="synonym">Dictyostelium fasciculatum</name>
    <dbReference type="NCBI Taxonomy" id="261658"/>
    <lineage>
        <taxon>Eukaryota</taxon>
        <taxon>Amoebozoa</taxon>
        <taxon>Evosea</taxon>
        <taxon>Eumycetozoa</taxon>
        <taxon>Dictyostelia</taxon>
        <taxon>Acytosteliales</taxon>
        <taxon>Cavenderiaceae</taxon>
        <taxon>Cavenderia</taxon>
    </lineage>
</organism>
<comment type="catalytic activity">
    <reaction evidence="1">
        <text>peroxynitrite = nitrate</text>
        <dbReference type="Rhea" id="RHEA:63116"/>
        <dbReference type="ChEBI" id="CHEBI:17632"/>
        <dbReference type="ChEBI" id="CHEBI:25941"/>
    </reaction>
    <physiologicalReaction direction="left-to-right" evidence="1">
        <dbReference type="Rhea" id="RHEA:63117"/>
    </physiologicalReaction>
</comment>
<dbReference type="SUPFAM" id="SSF50814">
    <property type="entry name" value="Lipocalins"/>
    <property type="match status" value="1"/>
</dbReference>
<feature type="domain" description="THAP4-like heme-binding" evidence="2">
    <location>
        <begin position="1320"/>
        <end position="1471"/>
    </location>
</feature>
<name>F4Q3N2_CACFS</name>
<gene>
    <name evidence="3" type="ORF">DFA_08686</name>
</gene>
<dbReference type="InterPro" id="IPR014878">
    <property type="entry name" value="THAP4-like_heme-bd"/>
</dbReference>
<dbReference type="InterPro" id="IPR045165">
    <property type="entry name" value="Nitrobindin"/>
</dbReference>